<dbReference type="InterPro" id="IPR031304">
    <property type="entry name" value="SLT_2"/>
</dbReference>
<reference evidence="4 5" key="1">
    <citation type="submission" date="2016-07" db="EMBL/GenBank/DDBJ databases">
        <title>Draft Genome Sequence of Methylophaga muralis Bur 1.</title>
        <authorList>
            <person name="Vasilenko O.V."/>
            <person name="Doronina N.V."/>
            <person name="Shmareva M.N."/>
            <person name="Tarlachkov S.V."/>
            <person name="Mustakhimov I."/>
            <person name="Trotsenko Y.A."/>
        </authorList>
    </citation>
    <scope>NUCLEOTIDE SEQUENCE [LARGE SCALE GENOMIC DNA]</scope>
    <source>
        <strain evidence="4 5">Bur 1</strain>
    </source>
</reference>
<dbReference type="NCBIfam" id="TIGR02282">
    <property type="entry name" value="MltB"/>
    <property type="match status" value="1"/>
</dbReference>
<dbReference type="EC" id="4.2.2.-" evidence="4"/>
<organism evidence="4 5">
    <name type="scientific">Methylophaga muralis</name>
    <dbReference type="NCBI Taxonomy" id="291169"/>
    <lineage>
        <taxon>Bacteria</taxon>
        <taxon>Pseudomonadati</taxon>
        <taxon>Pseudomonadota</taxon>
        <taxon>Gammaproteobacteria</taxon>
        <taxon>Thiotrichales</taxon>
        <taxon>Piscirickettsiaceae</taxon>
        <taxon>Methylophaga</taxon>
    </lineage>
</organism>
<dbReference type="Gene3D" id="1.10.530.10">
    <property type="match status" value="1"/>
</dbReference>
<dbReference type="Proteomes" id="UP000094379">
    <property type="component" value="Unassembled WGS sequence"/>
</dbReference>
<feature type="domain" description="Transglycosylase SLT" evidence="3">
    <location>
        <begin position="29"/>
        <end position="316"/>
    </location>
</feature>
<keyword evidence="5" id="KW-1185">Reference proteome</keyword>
<comment type="caution">
    <text evidence="4">The sequence shown here is derived from an EMBL/GenBank/DDBJ whole genome shotgun (WGS) entry which is preliminary data.</text>
</comment>
<evidence type="ECO:0000256" key="2">
    <source>
        <dbReference type="SAM" id="SignalP"/>
    </source>
</evidence>
<gene>
    <name evidence="4" type="primary">mltB</name>
    <name evidence="4" type="ORF">A9E74_01048</name>
</gene>
<dbReference type="InterPro" id="IPR023346">
    <property type="entry name" value="Lysozyme-like_dom_sf"/>
</dbReference>
<dbReference type="FunFam" id="1.10.8.350:FF:000001">
    <property type="entry name" value="Lytic murein transglycosylase B"/>
    <property type="match status" value="1"/>
</dbReference>
<dbReference type="InterPro" id="IPR043426">
    <property type="entry name" value="MltB-like"/>
</dbReference>
<dbReference type="Pfam" id="PF13406">
    <property type="entry name" value="SLT_2"/>
    <property type="match status" value="1"/>
</dbReference>
<dbReference type="STRING" id="291169.A9E74_01048"/>
<keyword evidence="2" id="KW-0732">Signal</keyword>
<accession>A0A1E3GVD7</accession>
<dbReference type="GO" id="GO:0008933">
    <property type="term" value="F:peptidoglycan lytic transglycosylase activity"/>
    <property type="evidence" value="ECO:0007669"/>
    <property type="project" value="TreeGrafter"/>
</dbReference>
<feature type="chain" id="PRO_5009128683" evidence="2">
    <location>
        <begin position="20"/>
        <end position="326"/>
    </location>
</feature>
<evidence type="ECO:0000313" key="4">
    <source>
        <dbReference type="EMBL" id="ODN67321.1"/>
    </source>
</evidence>
<dbReference type="SUPFAM" id="SSF53955">
    <property type="entry name" value="Lysozyme-like"/>
    <property type="match status" value="1"/>
</dbReference>
<dbReference type="InterPro" id="IPR011757">
    <property type="entry name" value="Lytic_transglycosylase_MltB"/>
</dbReference>
<dbReference type="PATRIC" id="fig|291169.3.peg.1054"/>
<dbReference type="CDD" id="cd13399">
    <property type="entry name" value="Slt35-like"/>
    <property type="match status" value="1"/>
</dbReference>
<protein>
    <submittedName>
        <fullName evidence="4">Membrane-bound lytic murein transglycosylase B</fullName>
        <ecNumber evidence="4">4.2.2.-</ecNumber>
    </submittedName>
</protein>
<name>A0A1E3GVD7_9GAMM</name>
<feature type="active site" evidence="1">
    <location>
        <position position="119"/>
    </location>
</feature>
<dbReference type="RefSeq" id="WP_069295562.1">
    <property type="nucleotide sequence ID" value="NZ_MCRI01000007.1"/>
</dbReference>
<keyword evidence="4" id="KW-0456">Lyase</keyword>
<dbReference type="Gene3D" id="1.10.8.350">
    <property type="entry name" value="Bacterial muramidase"/>
    <property type="match status" value="1"/>
</dbReference>
<evidence type="ECO:0000313" key="5">
    <source>
        <dbReference type="Proteomes" id="UP000094379"/>
    </source>
</evidence>
<dbReference type="AlphaFoldDB" id="A0A1E3GVD7"/>
<evidence type="ECO:0000259" key="3">
    <source>
        <dbReference type="Pfam" id="PF13406"/>
    </source>
</evidence>
<dbReference type="EMBL" id="MCRI01000007">
    <property type="protein sequence ID" value="ODN67321.1"/>
    <property type="molecule type" value="Genomic_DNA"/>
</dbReference>
<feature type="signal peptide" evidence="2">
    <location>
        <begin position="1"/>
        <end position="19"/>
    </location>
</feature>
<dbReference type="GO" id="GO:0009253">
    <property type="term" value="P:peptidoglycan catabolic process"/>
    <property type="evidence" value="ECO:0007669"/>
    <property type="project" value="TreeGrafter"/>
</dbReference>
<dbReference type="PANTHER" id="PTHR30163">
    <property type="entry name" value="MEMBRANE-BOUND LYTIC MUREIN TRANSGLYCOSYLASE B"/>
    <property type="match status" value="1"/>
</dbReference>
<evidence type="ECO:0000256" key="1">
    <source>
        <dbReference type="PIRSR" id="PIRSR611757-1"/>
    </source>
</evidence>
<sequence length="326" mass="36756">MKKHIAATLLSLALTPAYANPELPDLDIFINEMVQEHDFDRAELETLFAQVEVKDSILKAISRPAEKSKPWYEYRQIFLDQARINAGIAYWKKHEKALARAEAELGVPAEIILAILGVETRFGGNMGSFRVVDALSTLAFRYPPRSPFFRSELKNFLILTREEEMSQLEPVGSYAGAMGLGQFMPSSFREYAVDFDGDGHRDIWTNPTDAIGSIANYLRRHGWQPGETMVHPTQYQGSDLPQDLIDRGLKPSVTREELRKSGLSTADLPEGDDAITVFSLTQPGGEELWLGRQNFYAITRYNHSRMYAMAVIQLSEAIRDGYESSK</sequence>
<proteinExistence type="predicted"/>
<dbReference type="PANTHER" id="PTHR30163:SF9">
    <property type="entry name" value="MEMBRANE-BOUND LYTIC MUREIN TRANSGLYCOSYLASE B"/>
    <property type="match status" value="1"/>
</dbReference>